<proteinExistence type="predicted"/>
<name>A0A1Q2M3R5_9GAMM</name>
<dbReference type="PROSITE" id="PS51257">
    <property type="entry name" value="PROKAR_LIPOPROTEIN"/>
    <property type="match status" value="1"/>
</dbReference>
<dbReference type="SUPFAM" id="SSF49373">
    <property type="entry name" value="Invasin/intimin cell-adhesion fragments"/>
    <property type="match status" value="1"/>
</dbReference>
<organism evidence="2 3">
    <name type="scientific">Microbulbifer agarilyticus</name>
    <dbReference type="NCBI Taxonomy" id="260552"/>
    <lineage>
        <taxon>Bacteria</taxon>
        <taxon>Pseudomonadati</taxon>
        <taxon>Pseudomonadota</taxon>
        <taxon>Gammaproteobacteria</taxon>
        <taxon>Cellvibrionales</taxon>
        <taxon>Microbulbiferaceae</taxon>
        <taxon>Microbulbifer</taxon>
    </lineage>
</organism>
<gene>
    <name evidence="2" type="ORF">Mag101_05700</name>
</gene>
<reference evidence="2" key="1">
    <citation type="submission" date="2017-02" db="EMBL/GenBank/DDBJ databases">
        <title>Genome of Microbulbifer agarilyticus GP101.</title>
        <authorList>
            <person name="Jung J."/>
            <person name="Bae S.S."/>
            <person name="Baek K."/>
        </authorList>
    </citation>
    <scope>NUCLEOTIDE SEQUENCE [LARGE SCALE GENOMIC DNA]</scope>
    <source>
        <strain evidence="2">GP101</strain>
    </source>
</reference>
<dbReference type="InterPro" id="IPR003343">
    <property type="entry name" value="Big_2"/>
</dbReference>
<feature type="domain" description="BIG2" evidence="1">
    <location>
        <begin position="192"/>
        <end position="262"/>
    </location>
</feature>
<dbReference type="STRING" id="260552.Mag101_05700"/>
<dbReference type="Gene3D" id="2.60.40.1080">
    <property type="match status" value="1"/>
</dbReference>
<sequence>MKPRILKSVALIAPVVALMAGCKVDKGQDFIDNGDQPIVFSEDALNIVVDEDQGLINIDLLQGGTVGGDPLSSLSGVGVSQVSFAQDTIIWDPNAENNEQPMYGLPVPTIVEDGKQVTPFFLDGNQMIVDLDGFDERLISCSEFTAGESANPWPRPVHTYTITYNVINGGDPVTRTLNLTINGVKAQIEEIDVQNLSVRLGESVNASASFSPQTVCDQELRYEVNDESVATVDEAGTVTGVSVGEAELTVWNPDSNVSSTVTVAVDSNFRIGVTNAEGPRDALVKEIAACTYGGLHVESEPTLGEMLSGVYQYSWSTEEESLLTLLDLVPDADSENGEWAILQVGDGDKSPASNVAQDAEAVSVAYESGETTAAKEDIDSLSVAVSVVPNKACLKANNAGNASNWDHTFEHSFPGNGYNKYITGAFDQAVGDPIFGSSLRVTAEEDNTIAGVVKTNWTNGDAAFDMWGSYYGVGTRGHGVEFGVSMWVKLAQPREGVKVHFNLAPWHDSRNSLDNKAAGSFPNAAKTGSDFAAELAPTTAWQLVNLVNRNHTEDEADDSATYTIPTTWAIDGTANTTVMPFVYATGLTAGDQILFDDIAVIEK</sequence>
<dbReference type="EMBL" id="CP019650">
    <property type="protein sequence ID" value="AQQ67188.1"/>
    <property type="molecule type" value="Genomic_DNA"/>
</dbReference>
<dbReference type="RefSeq" id="WP_077401996.1">
    <property type="nucleotide sequence ID" value="NZ_CP019650.1"/>
</dbReference>
<evidence type="ECO:0000313" key="3">
    <source>
        <dbReference type="Proteomes" id="UP000188219"/>
    </source>
</evidence>
<evidence type="ECO:0000259" key="1">
    <source>
        <dbReference type="Pfam" id="PF02368"/>
    </source>
</evidence>
<dbReference type="AlphaFoldDB" id="A0A1Q2M3R5"/>
<dbReference type="KEGG" id="maga:Mag101_05700"/>
<protein>
    <recommendedName>
        <fullName evidence="1">BIG2 domain-containing protein</fullName>
    </recommendedName>
</protein>
<dbReference type="InterPro" id="IPR008964">
    <property type="entry name" value="Invasin/intimin_cell_adhesion"/>
</dbReference>
<dbReference type="Proteomes" id="UP000188219">
    <property type="component" value="Chromosome"/>
</dbReference>
<accession>A0A1Q2M3R5</accession>
<dbReference type="Pfam" id="PF02368">
    <property type="entry name" value="Big_2"/>
    <property type="match status" value="1"/>
</dbReference>
<evidence type="ECO:0000313" key="2">
    <source>
        <dbReference type="EMBL" id="AQQ67188.1"/>
    </source>
</evidence>
<keyword evidence="3" id="KW-1185">Reference proteome</keyword>
<dbReference type="OrthoDB" id="5697824at2"/>